<evidence type="ECO:0000313" key="10">
    <source>
        <dbReference type="Proteomes" id="UP001595818"/>
    </source>
</evidence>
<feature type="domain" description="HTH tetR-type" evidence="8">
    <location>
        <begin position="7"/>
        <end position="67"/>
    </location>
</feature>
<evidence type="ECO:0000256" key="5">
    <source>
        <dbReference type="ARBA" id="ARBA00030200"/>
    </source>
</evidence>
<dbReference type="Gene3D" id="1.10.357.10">
    <property type="entry name" value="Tetracycline Repressor, domain 2"/>
    <property type="match status" value="1"/>
</dbReference>
<comment type="function">
    <text evidence="1">Represses transcription of the icaADBC operon necessary for biofilm production.</text>
</comment>
<dbReference type="Proteomes" id="UP001595818">
    <property type="component" value="Unassembled WGS sequence"/>
</dbReference>
<evidence type="ECO:0000256" key="1">
    <source>
        <dbReference type="ARBA" id="ARBA00002291"/>
    </source>
</evidence>
<sequence>MKKKIRDVRKTEIIEGFYELCKKDGLENTSIAKIGKYLGMPPSLIMHYFPNKRLLILALIDYILKHYQLIYEPLLEKFKDGRKVDSEVLVGRLFSREWNLLFDDGVFYSCYALIFRDPTIKEEYRKLHLELRKTLQEILDKDEYLRKADTAALSEKIFVIIEGAYYYLSMIEDAKEYEEKLNHFKEQAYDLLRLELLPN</sequence>
<dbReference type="PROSITE" id="PS50977">
    <property type="entry name" value="HTH_TETR_2"/>
    <property type="match status" value="1"/>
</dbReference>
<proteinExistence type="predicted"/>
<dbReference type="Pfam" id="PF00440">
    <property type="entry name" value="TetR_N"/>
    <property type="match status" value="1"/>
</dbReference>
<evidence type="ECO:0000256" key="6">
    <source>
        <dbReference type="PROSITE-ProRule" id="PRU00335"/>
    </source>
</evidence>
<evidence type="ECO:0000256" key="4">
    <source>
        <dbReference type="ARBA" id="ARBA00023125"/>
    </source>
</evidence>
<evidence type="ECO:0000256" key="3">
    <source>
        <dbReference type="ARBA" id="ARBA00014341"/>
    </source>
</evidence>
<dbReference type="InterPro" id="IPR041646">
    <property type="entry name" value="IcaR_C"/>
</dbReference>
<keyword evidence="10" id="KW-1185">Reference proteome</keyword>
<comment type="subunit">
    <text evidence="2">Homodimer.</text>
</comment>
<dbReference type="Pfam" id="PF18665">
    <property type="entry name" value="TetR_C_37"/>
    <property type="match status" value="1"/>
</dbReference>
<name>A0ABV9T442_9BACT</name>
<dbReference type="SUPFAM" id="SSF46689">
    <property type="entry name" value="Homeodomain-like"/>
    <property type="match status" value="1"/>
</dbReference>
<keyword evidence="7" id="KW-0175">Coiled coil</keyword>
<evidence type="ECO:0000259" key="8">
    <source>
        <dbReference type="PROSITE" id="PS50977"/>
    </source>
</evidence>
<gene>
    <name evidence="9" type="ORF">ACFPFU_16000</name>
</gene>
<comment type="caution">
    <text evidence="9">The sequence shown here is derived from an EMBL/GenBank/DDBJ whole genome shotgun (WGS) entry which is preliminary data.</text>
</comment>
<keyword evidence="4 6" id="KW-0238">DNA-binding</keyword>
<dbReference type="EMBL" id="JBHSJJ010000009">
    <property type="protein sequence ID" value="MFC4873203.1"/>
    <property type="molecule type" value="Genomic_DNA"/>
</dbReference>
<dbReference type="InterPro" id="IPR001647">
    <property type="entry name" value="HTH_TetR"/>
</dbReference>
<protein>
    <recommendedName>
        <fullName evidence="3">Biofilm operon icaADBC HTH-type negative transcriptional regulator IcaR</fullName>
    </recommendedName>
    <alternativeName>
        <fullName evidence="5">Intercellular adhesion protein R</fullName>
    </alternativeName>
</protein>
<feature type="DNA-binding region" description="H-T-H motif" evidence="6">
    <location>
        <begin position="30"/>
        <end position="49"/>
    </location>
</feature>
<feature type="coiled-coil region" evidence="7">
    <location>
        <begin position="167"/>
        <end position="194"/>
    </location>
</feature>
<evidence type="ECO:0000256" key="7">
    <source>
        <dbReference type="SAM" id="Coils"/>
    </source>
</evidence>
<evidence type="ECO:0000313" key="9">
    <source>
        <dbReference type="EMBL" id="MFC4873203.1"/>
    </source>
</evidence>
<evidence type="ECO:0000256" key="2">
    <source>
        <dbReference type="ARBA" id="ARBA00011738"/>
    </source>
</evidence>
<dbReference type="InterPro" id="IPR009057">
    <property type="entry name" value="Homeodomain-like_sf"/>
</dbReference>
<dbReference type="RefSeq" id="WP_377065825.1">
    <property type="nucleotide sequence ID" value="NZ_JBHSJJ010000009.1"/>
</dbReference>
<organism evidence="9 10">
    <name type="scientific">Negadavirga shengliensis</name>
    <dbReference type="NCBI Taxonomy" id="1389218"/>
    <lineage>
        <taxon>Bacteria</taxon>
        <taxon>Pseudomonadati</taxon>
        <taxon>Bacteroidota</taxon>
        <taxon>Cytophagia</taxon>
        <taxon>Cytophagales</taxon>
        <taxon>Cyclobacteriaceae</taxon>
        <taxon>Negadavirga</taxon>
    </lineage>
</organism>
<accession>A0ABV9T442</accession>
<reference evidence="10" key="1">
    <citation type="journal article" date="2019" name="Int. J. Syst. Evol. Microbiol.">
        <title>The Global Catalogue of Microorganisms (GCM) 10K type strain sequencing project: providing services to taxonomists for standard genome sequencing and annotation.</title>
        <authorList>
            <consortium name="The Broad Institute Genomics Platform"/>
            <consortium name="The Broad Institute Genome Sequencing Center for Infectious Disease"/>
            <person name="Wu L."/>
            <person name="Ma J."/>
        </authorList>
    </citation>
    <scope>NUCLEOTIDE SEQUENCE [LARGE SCALE GENOMIC DNA]</scope>
    <source>
        <strain evidence="10">CGMCC 4.7466</strain>
    </source>
</reference>